<dbReference type="OrthoDB" id="7175798at2"/>
<evidence type="ECO:0000313" key="3">
    <source>
        <dbReference type="EMBL" id="ABZ70799.1"/>
    </source>
</evidence>
<dbReference type="SUPFAM" id="SSF103515">
    <property type="entry name" value="Autotransporter"/>
    <property type="match status" value="1"/>
</dbReference>
<proteinExistence type="predicted"/>
<dbReference type="HOGENOM" id="CLU_000254_0_0_5"/>
<dbReference type="PROSITE" id="PS51208">
    <property type="entry name" value="AUTOTRANSPORTER"/>
    <property type="match status" value="1"/>
</dbReference>
<feature type="region of interest" description="Disordered" evidence="1">
    <location>
        <begin position="164"/>
        <end position="192"/>
    </location>
</feature>
<evidence type="ECO:0000259" key="2">
    <source>
        <dbReference type="PROSITE" id="PS51208"/>
    </source>
</evidence>
<organism evidence="3">
    <name type="scientific">Caulobacter sp. (strain K31)</name>
    <dbReference type="NCBI Taxonomy" id="366602"/>
    <lineage>
        <taxon>Bacteria</taxon>
        <taxon>Pseudomonadati</taxon>
        <taxon>Pseudomonadota</taxon>
        <taxon>Alphaproteobacteria</taxon>
        <taxon>Caulobacterales</taxon>
        <taxon>Caulobacteraceae</taxon>
        <taxon>Caulobacter</taxon>
    </lineage>
</organism>
<dbReference type="EMBL" id="CP000927">
    <property type="protein sequence ID" value="ABZ70799.1"/>
    <property type="molecule type" value="Genomic_DNA"/>
</dbReference>
<dbReference type="InterPro" id="IPR005546">
    <property type="entry name" value="Autotransporte_beta"/>
</dbReference>
<feature type="domain" description="Autotransporter" evidence="2">
    <location>
        <begin position="2768"/>
        <end position="3046"/>
    </location>
</feature>
<dbReference type="KEGG" id="cak:Caul_1670"/>
<protein>
    <submittedName>
        <fullName evidence="3">Outer membrane autotransporter barrel domain protein</fullName>
    </submittedName>
</protein>
<dbReference type="SMART" id="SM00869">
    <property type="entry name" value="Autotransporter"/>
    <property type="match status" value="1"/>
</dbReference>
<name>B0T2H8_CAUSK</name>
<dbReference type="eggNOG" id="COG4625">
    <property type="taxonomic scope" value="Bacteria"/>
</dbReference>
<gene>
    <name evidence="3" type="ordered locus">Caul_1670</name>
</gene>
<dbReference type="InterPro" id="IPR036709">
    <property type="entry name" value="Autotransporte_beta_dom_sf"/>
</dbReference>
<dbReference type="STRING" id="366602.Caul_1670"/>
<evidence type="ECO:0000256" key="1">
    <source>
        <dbReference type="SAM" id="MobiDB-lite"/>
    </source>
</evidence>
<feature type="compositionally biased region" description="Gly residues" evidence="1">
    <location>
        <begin position="180"/>
        <end position="189"/>
    </location>
</feature>
<accession>B0T2H8</accession>
<sequence>MGKLTSAATAAGAVSSRVDRLARFADGLEQLADRWGREARDPRVAAALSERFGPSAPELLATQDSVAHLLATSFGTPGALPPKLLLRLHDALASLAVLAARKPAPSALNIVPIIDVRSRAQAARLETSARKLLKGLGRLLAAGAIGASVLGALPAAAGDYTQHADGSGGGGGTDLPAHGTNGGGGGAGGSISPTLGGNYDKVGGPAVNVTANGGDGGDGGVGFLVPPLIPVGFGGDGGAGGNGGTVNLTVNGQISTTGDNAVGVQVLSKAGAGGDGGTGVGAVGEGGDGNHGGAGGTANLTSNGTVTTHGAQSSALFAQSAGGAGGDGGFGGGLVGAGGAGSGSGPGGGVGVINNGGLETFGKGSNGVLAQSIGGLSGSGGSAGGIGAFAGGSNSAGIGGGVSVDNHGLITTHGDVAYGILAQSIGGGGGAAGGAGGIAALGGGGSGGGDGGAVDVFNDGTIETGGVASIGMFAQSVGGSGGVGGGAGGLVGIGGAGGASGDGKAVTATNQGVILTHKDLAVGLFAQSVGGGGGNGAGGGGLVGIGGKGGASGKGGDVLVSNSGSIETDGKQAQAVFAQSVGGGGGNGAGAGGLVAIGGDGGAGGAGLGVTVTNDGDLITHGYDSYAVFAQSVGGGGGNGGGAGAQFAVGGKGAGGGAGGNVTVTNHGAINTDLDGSGGVFAQSVGGGGGSGGDSVSLGLFVNLSIGGSGGTASKGGDVTVVNDGAIVTHGDRASAIYAQSVGGGGGDGGFGAGGAIGVYGAVSIGVGGAGGAGGEGGVVHVTADGTLVTTGADSRGVFAQSVGGGGGDGGYSVAAALAVGDVGAASGAISVGGKGAGGGAGGQVIIDHAGAMSIDTTGDRAVGVFAQSVGGGGGNGGWSGAIAVAGSGGVSAAIGVAVGGAADDGGKGGQVTVNTAGDIHTRGVDASAIYAQSIGGGGGTGGFALAGALAGGTAAGSASVGVGGKGGAGSNADEVKVTSVTDIVTEGDRSAGIYAQAVGGGGGSGGWSGAVAGAGGQAAGAVGISIGGSGDHGGKGGVVKVDSTGHIDTTGADAAGVFGQSVGGGGGSGGFSIAAGVAVGQGALGGSVGVGGSGAGGGDGDTVTIDTLGAIHTRGDRSAGIFAQSIGGGGGNGGWSGSLAIAAGQTAGAVGVGVGGSAGTGSDGKIVKVTSTGDITTEGHDAAGVLAQSVGGGGGTGGFSLALGVGAGQTAGAVTVSVGGTGGAGGDAELVKVKSDGVISTKGDRAYGVQAQSIGGGGGSGGFSGSLAVGAGQTGAAVSIGVGGFGGTGGDGGDVEVDVIDLILTLGDDATAVLAQSIGGGGGSGGFSIAAGVGAGQTSGSGSLSIGGFGGAAGDAGDLVTVTSHADISTTGARANGIQAQSIGGGGGAGGWTGSLAVAAGQTSGAVAVGIGGFGAGGGDGKDVTVDSFGQIETHGDDAVGILAQSVGGGGGSGGFSLAAGVSVGQSTGAGSLSIGGGGGVGGDGGVVTVHSRDLIETHNDRAYAIQAQSIGGGGGNGGFSAAVTAALSSGKPVGVGASIGGFGGSGGDAKDVTVVSDVGAVTHGEAAHGLIAQSIGGGGGSGGFSISGALTAGTSTIGVSASIGGFGGSAGDAGDVHVTTDGVTTTEGARAYGVFAQSVGGGGGDGGFAGSLAGGLSSTDNIAIGVAIGGFGGSAGIAGDVYVTNNGKVGTTGDGATAVFAQSVGGGGGSGGMAVSAALGGAKSKNISIALGGSAGGGGEGGDVNVTSTDLVVTEGDDAIAIFAQSVGGGGGAGGAAGALAVSGGESTNLAMNIGGFGGAGSMGGDITVDNSGVVVTHGEQSHGIFAESIGGGGGHGGMAGVDENQWSDYMAGGAGTVSLGSNSNNISVALGGFGGTGDDGGAVKVTNSGVVATTGESQANAIYAQSIGGGGGDAGVATAASGSFGQGKNGTYAIALGGFGGEAGDGGLVQVFNSGSLSTVGGNATGVVAQSVGGGGGGGGDARGFSLSFSKKASGAGTAKATSVNVSIGGQGGAAGDGGEVDVINSGQILTLGGDSHGVFAQSVGGGGGRGGLISTQGEEVVTFLDMANKGEAKGGQIAIGGSGAGGGDGGLVTVGNSGLIWTKGKDAHGVFAQSVGGGGGDGGSGLAGEVSIGGQGGVAGDGGEVRVTNSGTVVTEGALSRGVFAQSVGGGGGTGGATDYDGDDTYSYSKGLSDTMSVVGNLTATKDLVDSFSEPAWGISIGGTGGSAGDGGVVKVDNSGAIYTSGRLSHGIMAQSVGGGGGTGGEGTITAVGQVVFSGVGGTAGDGGDVTVTNSGLIQTSGYGAYGIFAQSVGGGGGVAGDTSLGIASWGDFGPFGGEDYSDYGKLSVNPLDGYGGDGGDVKVTNTGDIILLGEGSVGIFAQSVGGGGGLFGSGLGLSFAGSLGGTGDAGTVTVIQNGNIWTGAKNGVGAFFQSQAGDIDPVSAPTASSLAAPALAAPALAAFTPKDIVATLNGDVRGGSVYGKGILIDGGKNNVITLNGVVSAASNLAIVGTTGNDAIISNKGVIGNIDLGSGTNSFHNTVNSTLLTLDYVKLNGGLLTNDGIVTPGGNGLVQVSRVEGGFKQSATGVFLADLDLGKTGKAGEIDRLDITGSLDLKGKFVLQIADPGHILPGDHTATILNGSGTVTSSGMQLVAPTSSIATFELKTTADDLNLHYVVDFSPAGFNVNRTAVGDHINNIQLAGSSNGFAPVAAELFWEPSQVNLANYYDSFSPETYADQVAVTTFAIAGFTDSLMTCPTAPGQDTATRCVWTKAGGRRLTLDATDQDMAYEERSTGLSGGFEDGNDHWRFGGALSAEDLRTGIPTRTQGDGERYQFGAVVKRIDGPLTAALAFDAGTSSVETNRAVLLPSGLRMAEGKQNQGFKALTARVSYRFGDDKAYAKPIAELSHSRITTHAFSETGAGALNLVAPKQEDRATRLSVKLEVGGEFMQGVTAIRPYARIGASQTLSGRAPLFTAAFQSAPTPSGQFSVAGRLDKTTADAELGVAIVNAKGVSAKINWSGQFGDRVSNQSLAVKFSIPF</sequence>
<reference evidence="3" key="1">
    <citation type="submission" date="2008-01" db="EMBL/GenBank/DDBJ databases">
        <title>Complete sequence of chromosome of Caulobacter sp. K31.</title>
        <authorList>
            <consortium name="US DOE Joint Genome Institute"/>
            <person name="Copeland A."/>
            <person name="Lucas S."/>
            <person name="Lapidus A."/>
            <person name="Barry K."/>
            <person name="Glavina del Rio T."/>
            <person name="Dalin E."/>
            <person name="Tice H."/>
            <person name="Pitluck S."/>
            <person name="Bruce D."/>
            <person name="Goodwin L."/>
            <person name="Thompson L.S."/>
            <person name="Brettin T."/>
            <person name="Detter J.C."/>
            <person name="Han C."/>
            <person name="Schmutz J."/>
            <person name="Larimer F."/>
            <person name="Land M."/>
            <person name="Hauser L."/>
            <person name="Kyrpides N."/>
            <person name="Kim E."/>
            <person name="Stephens C."/>
            <person name="Richardson P."/>
        </authorList>
    </citation>
    <scope>NUCLEOTIDE SEQUENCE [LARGE SCALE GENOMIC DNA]</scope>
    <source>
        <strain evidence="3">K31</strain>
    </source>
</reference>